<evidence type="ECO:0000256" key="3">
    <source>
        <dbReference type="ARBA" id="ARBA00022723"/>
    </source>
</evidence>
<dbReference type="OrthoDB" id="275457at2759"/>
<protein>
    <submittedName>
        <fullName evidence="7">Similar to NADH-ubiquinone oxidoreductase 40 kDa subunit, mitochondrial acc. no. P25284</fullName>
    </submittedName>
</protein>
<dbReference type="GO" id="GO:0044550">
    <property type="term" value="P:secondary metabolite biosynthetic process"/>
    <property type="evidence" value="ECO:0007669"/>
    <property type="project" value="UniProtKB-ARBA"/>
</dbReference>
<comment type="cofactor">
    <cofactor evidence="1">
        <name>Zn(2+)</name>
        <dbReference type="ChEBI" id="CHEBI:29105"/>
    </cofactor>
</comment>
<evidence type="ECO:0000256" key="2">
    <source>
        <dbReference type="ARBA" id="ARBA00006759"/>
    </source>
</evidence>
<dbReference type="Gene3D" id="3.40.50.720">
    <property type="entry name" value="NAD(P)-binding Rossmann-like Domain"/>
    <property type="match status" value="1"/>
</dbReference>
<dbReference type="eggNOG" id="KOG2865">
    <property type="taxonomic scope" value="Eukaryota"/>
</dbReference>
<dbReference type="GO" id="GO:0005739">
    <property type="term" value="C:mitochondrion"/>
    <property type="evidence" value="ECO:0007669"/>
    <property type="project" value="TreeGrafter"/>
</dbReference>
<dbReference type="Pfam" id="PF01370">
    <property type="entry name" value="Epimerase"/>
    <property type="match status" value="1"/>
</dbReference>
<dbReference type="EMBL" id="HF936418">
    <property type="protein sequence ID" value="CCX16462.1"/>
    <property type="molecule type" value="Genomic_DNA"/>
</dbReference>
<evidence type="ECO:0000313" key="7">
    <source>
        <dbReference type="EMBL" id="CCX16462.1"/>
    </source>
</evidence>
<dbReference type="InterPro" id="IPR036388">
    <property type="entry name" value="WH-like_DNA-bd_sf"/>
</dbReference>
<dbReference type="InterPro" id="IPR051207">
    <property type="entry name" value="ComplexI_NDUFA9_subunit"/>
</dbReference>
<comment type="similarity">
    <text evidence="2">Belongs to the metallo-beta-lactamase superfamily. Glyoxalase II family.</text>
</comment>
<dbReference type="InterPro" id="IPR047921">
    <property type="entry name" value="LACTB2-like_MBL-fold"/>
</dbReference>
<evidence type="ECO:0000256" key="4">
    <source>
        <dbReference type="ARBA" id="ARBA00022801"/>
    </source>
</evidence>
<dbReference type="InterPro" id="IPR001279">
    <property type="entry name" value="Metallo-B-lactamas"/>
</dbReference>
<dbReference type="Proteomes" id="UP000018144">
    <property type="component" value="Unassembled WGS sequence"/>
</dbReference>
<dbReference type="GO" id="GO:0044877">
    <property type="term" value="F:protein-containing complex binding"/>
    <property type="evidence" value="ECO:0007669"/>
    <property type="project" value="TreeGrafter"/>
</dbReference>
<dbReference type="PANTHER" id="PTHR12126">
    <property type="entry name" value="NADH-UBIQUINONE OXIDOREDUCTASE 39 KDA SUBUNIT-RELATED"/>
    <property type="match status" value="1"/>
</dbReference>
<dbReference type="SMART" id="SM00849">
    <property type="entry name" value="Lactamase_B"/>
    <property type="match status" value="1"/>
</dbReference>
<accession>U4LB88</accession>
<keyword evidence="8" id="KW-1185">Reference proteome</keyword>
<evidence type="ECO:0000259" key="6">
    <source>
        <dbReference type="SMART" id="SM00849"/>
    </source>
</evidence>
<proteinExistence type="inferred from homology"/>
<evidence type="ECO:0000313" key="8">
    <source>
        <dbReference type="Proteomes" id="UP000018144"/>
    </source>
</evidence>
<dbReference type="InterPro" id="IPR036291">
    <property type="entry name" value="NAD(P)-bd_dom_sf"/>
</dbReference>
<name>U4LB88_PYROM</name>
<dbReference type="FunFam" id="3.40.50.720:FF:000358">
    <property type="entry name" value="NADH-ubiquinone oxidoreductase 39 kDa subunit"/>
    <property type="match status" value="1"/>
</dbReference>
<dbReference type="PANTHER" id="PTHR12126:SF11">
    <property type="entry name" value="NADH DEHYDROGENASE [UBIQUINONE] 1 ALPHA SUBCOMPLEX SUBUNIT 9, MITOCHONDRIAL"/>
    <property type="match status" value="1"/>
</dbReference>
<dbReference type="InterPro" id="IPR041516">
    <property type="entry name" value="LACTB2_WH"/>
</dbReference>
<evidence type="ECO:0000256" key="5">
    <source>
        <dbReference type="ARBA" id="ARBA00022833"/>
    </source>
</evidence>
<evidence type="ECO:0000256" key="1">
    <source>
        <dbReference type="ARBA" id="ARBA00001947"/>
    </source>
</evidence>
<organism evidence="7 8">
    <name type="scientific">Pyronema omphalodes (strain CBS 100304)</name>
    <name type="common">Pyronema confluens</name>
    <dbReference type="NCBI Taxonomy" id="1076935"/>
    <lineage>
        <taxon>Eukaryota</taxon>
        <taxon>Fungi</taxon>
        <taxon>Dikarya</taxon>
        <taxon>Ascomycota</taxon>
        <taxon>Pezizomycotina</taxon>
        <taxon>Pezizomycetes</taxon>
        <taxon>Pezizales</taxon>
        <taxon>Pyronemataceae</taxon>
        <taxon>Pyronema</taxon>
    </lineage>
</organism>
<feature type="domain" description="Metallo-beta-lactamase" evidence="6">
    <location>
        <begin position="444"/>
        <end position="604"/>
    </location>
</feature>
<reference evidence="7 8" key="1">
    <citation type="journal article" date="2013" name="PLoS Genet.">
        <title>The genome and development-dependent transcriptomes of Pyronema confluens: a window into fungal evolution.</title>
        <authorList>
            <person name="Traeger S."/>
            <person name="Altegoer F."/>
            <person name="Freitag M."/>
            <person name="Gabaldon T."/>
            <person name="Kempken F."/>
            <person name="Kumar A."/>
            <person name="Marcet-Houben M."/>
            <person name="Poggeler S."/>
            <person name="Stajich J.E."/>
            <person name="Nowrousian M."/>
        </authorList>
    </citation>
    <scope>NUCLEOTIDE SEQUENCE [LARGE SCALE GENOMIC DNA]</scope>
    <source>
        <strain evidence="8">CBS 100304</strain>
        <tissue evidence="7">Vegetative mycelium</tissue>
    </source>
</reference>
<dbReference type="Pfam" id="PF17778">
    <property type="entry name" value="WHD_BLACT"/>
    <property type="match status" value="1"/>
</dbReference>
<dbReference type="InterPro" id="IPR036866">
    <property type="entry name" value="RibonucZ/Hydroxyglut_hydro"/>
</dbReference>
<dbReference type="Gene3D" id="3.60.15.10">
    <property type="entry name" value="Ribonuclease Z/Hydroxyacylglutathione hydrolase-like"/>
    <property type="match status" value="1"/>
</dbReference>
<dbReference type="GO" id="GO:0046872">
    <property type="term" value="F:metal ion binding"/>
    <property type="evidence" value="ECO:0007669"/>
    <property type="project" value="UniProtKB-KW"/>
</dbReference>
<dbReference type="Gene3D" id="1.10.10.10">
    <property type="entry name" value="Winged helix-like DNA-binding domain superfamily/Winged helix DNA-binding domain"/>
    <property type="match status" value="1"/>
</dbReference>
<dbReference type="CDD" id="cd07722">
    <property type="entry name" value="LACTB2-like_MBL-fold"/>
    <property type="match status" value="1"/>
</dbReference>
<dbReference type="AlphaFoldDB" id="U4LB88"/>
<dbReference type="eggNOG" id="KOG0813">
    <property type="taxonomic scope" value="Eukaryota"/>
</dbReference>
<dbReference type="InterPro" id="IPR001509">
    <property type="entry name" value="Epimerase_deHydtase"/>
</dbReference>
<dbReference type="SUPFAM" id="SSF51735">
    <property type="entry name" value="NAD(P)-binding Rossmann-fold domains"/>
    <property type="match status" value="1"/>
</dbReference>
<dbReference type="SUPFAM" id="SSF56281">
    <property type="entry name" value="Metallo-hydrolase/oxidoreductase"/>
    <property type="match status" value="1"/>
</dbReference>
<dbReference type="CDD" id="cd05271">
    <property type="entry name" value="NDUFA9_like_SDR_a"/>
    <property type="match status" value="1"/>
</dbReference>
<dbReference type="GO" id="GO:0016787">
    <property type="term" value="F:hydrolase activity"/>
    <property type="evidence" value="ECO:0007669"/>
    <property type="project" value="UniProtKB-KW"/>
</dbReference>
<keyword evidence="3" id="KW-0479">Metal-binding</keyword>
<sequence length="698" mass="78358">MQRCCSSVLPRLVAPTKTFAAPARRSIHDIAITRTGKPIIRVPGGGRSSLGGHTVTVFGATGFLGRYIVNRLARAGCTVVVPYREEMTKRHLKVAGDLGKVIMIEYDLRNTQSIEESVRHSDIVFNLVGRDYPTKNFTYEDVHVEGTQRIVEAVAKYDVDRFVHISSYNADPKSHSEYFATKGQSEIEARKIFPETTIVRPAPMYGVEDRLLHPIANGTDIFSANHWQQKFKPVHVIDVGRALETIAYDDSTAAQTYELYGPREYTKESIARLVYKMTLRERKHINLPKGIMKPLASALNKIWWPTYSPDEIEREFIDQKIDATAKTFADLGITPIELDEAAFPYMRDYRSNVYYDMPPMTAKEKREERKFLHVNEDIRALIRPTETPKVTKSAMSVSSAIATAHNDYLTAQFNSLPPIPAVEQLSPTVWRILGGNPGKFQLQGTNTYLLGTGRERLLIDTAQGIPIWSSTLQSLLAEQNAIITQCIITHHHHDHIGGIVDLLSFSPDTKVYKHPAVPNLPEHAVVLPLDDGDEFQVDGATVKAVHTPGHAKDHVCFLLKEEQALFSGDNVLGHGTTVFEDLKEYMDSLEKMQSLDPGKVYPAHGMVVVEGKKKIGEYIRHRMMRERQIVGNLEEFKTPKQAVSSMGLVKRIYGDVDEGLHLAAERGVVQVLEKLQKEGRVEKVEEGWFLVEGRGSSL</sequence>
<keyword evidence="4" id="KW-0378">Hydrolase</keyword>
<gene>
    <name evidence="7" type="ORF">PCON_03105</name>
</gene>
<dbReference type="FunFam" id="3.60.15.10:FF:000041">
    <property type="entry name" value="Metallo-beta-lactamase domain protein"/>
    <property type="match status" value="1"/>
</dbReference>
<dbReference type="STRING" id="1076935.U4LB88"/>
<keyword evidence="5" id="KW-0862">Zinc</keyword>
<dbReference type="Pfam" id="PF00753">
    <property type="entry name" value="Lactamase_B"/>
    <property type="match status" value="1"/>
</dbReference>
<keyword evidence="7" id="KW-0830">Ubiquinone</keyword>